<dbReference type="Proteomes" id="UP000009168">
    <property type="component" value="Unassembled WGS sequence"/>
</dbReference>
<evidence type="ECO:0000313" key="4">
    <source>
        <dbReference type="Proteomes" id="UP000009168"/>
    </source>
</evidence>
<keyword evidence="1" id="KW-0479">Metal-binding</keyword>
<feature type="domain" description="C3H1-type" evidence="2">
    <location>
        <begin position="69"/>
        <end position="97"/>
    </location>
</feature>
<dbReference type="OrthoDB" id="368776at2759"/>
<dbReference type="GO" id="GO:0006139">
    <property type="term" value="P:nucleobase-containing compound metabolic process"/>
    <property type="evidence" value="ECO:0007669"/>
    <property type="project" value="InterPro"/>
</dbReference>
<dbReference type="HOGENOM" id="CLU_287791_0_0_1"/>
<dbReference type="PROSITE" id="PS50103">
    <property type="entry name" value="ZF_C3H1"/>
    <property type="match status" value="2"/>
</dbReference>
<evidence type="ECO:0000313" key="3">
    <source>
        <dbReference type="EMBL" id="EAR82184.1"/>
    </source>
</evidence>
<protein>
    <submittedName>
        <fullName evidence="3">3'-5' exonuclease</fullName>
    </submittedName>
</protein>
<dbReference type="eggNOG" id="KOG2405">
    <property type="taxonomic scope" value="Eukaryota"/>
</dbReference>
<accession>Q22A73</accession>
<dbReference type="GeneID" id="7834369"/>
<evidence type="ECO:0000256" key="1">
    <source>
        <dbReference type="PROSITE-ProRule" id="PRU00723"/>
    </source>
</evidence>
<dbReference type="PANTHER" id="PTHR46814:SF1">
    <property type="entry name" value="EGALITARIAN, ISOFORM B"/>
    <property type="match status" value="1"/>
</dbReference>
<feature type="domain" description="C3H1-type" evidence="2">
    <location>
        <begin position="370"/>
        <end position="398"/>
    </location>
</feature>
<dbReference type="GO" id="GO:0008408">
    <property type="term" value="F:3'-5' exonuclease activity"/>
    <property type="evidence" value="ECO:0007669"/>
    <property type="project" value="InterPro"/>
</dbReference>
<dbReference type="STRING" id="312017.Q22A73"/>
<keyword evidence="1" id="KW-0863">Zinc-finger</keyword>
<dbReference type="InterPro" id="IPR000571">
    <property type="entry name" value="Znf_CCCH"/>
</dbReference>
<sequence>MQYQQYFYNYYENPKEVETFHSTYKKNLNDQQLLEIQNKIQTLFEKQKISLNAKKQLIYQQIVQLQYPYRKKFICSSWVRGFCFFQTKDCIHAHGIDDLNYNKDDDISISAQTMYERIDMKSLTSSLNYIYLYEFCQYYNLPCQKDYSLEQINNDRTIRTTIREYTRTKMFEEFYLMIRRQYPDIFLTEQFLVQEFIRIGVGSDAFGFSIKSIRIASYLMKNMCYIAKFQQPPSLGTYSNFVLLRDKNLDIYEYFKAKVIEVLKEIKKTQKPLIESNIRQLVKQSQLTELEPCFEIYLVKDNMCLFRFFKTWAIHDEEFLKQCIQLFENTIETSDQLLNHIVFDCCSDKSEKIMRKNKLIEEYLSKQYKNQKKKLCRYWLRGLCIFEKQQCQYSHGIEDLVYEAYDEKIDDPDYIDFMSQKPLWKQRSYVSLFQEQEILLQKGLIDKIHSQEDLDNTKELRENIRDIMQKNAMELFMEEIWKYYGRETILTESFIVREFRRVGFFKLGYTLKNQMIVDIVAINKCFVSQTVLPPLVQKTQILYAFPPYEKAIKHYVSKTLKAFIEKKQEIDLEEQNEEQKLRNQQENSAKKDTFIDNYEIDKQFEDEEQIINKVKQQQLEENDEQNQPLFTVNEFKIKKEFYRDPQADIPPLHLIQKHYNKQLEEIINDILDNQDFKDALQQNIPQFNLKALKNCLILDSDTQKIQNAINVLLQKKTQKMIFNFDKFLYNIYLQFRPQIRATIGFTKFKENFKQILTEKYDCEVFNMSCKSLALQKKIFKQSVKQNNQKHQKNNLTAKSDEKQYKEQILQDKYIFKQAQIDLKDRIKIVDTIQSIDEALRILQQQSYLGVDLEGSLSKHGHIELIQISYHDFIQNHSFIYVFDFVEMEKQQEVFILAKKAIKQIMEDKSIIKILQGCQKDALALYHLFSTQIINGLDTQVAHNFIIQLKALSDLKQNNKKKIKDLQYFNCGLNQILQIYNAPNGLNPLKAKFQSIFVDPVQSAHYMKQRPINEEFLIYSSKDVEDLIPVFFNILKSLISNLKTLYDVIDSQTATELILKVSQVTTNYKQK</sequence>
<name>Q22A73_TETTS</name>
<dbReference type="PANTHER" id="PTHR46814">
    <property type="entry name" value="EGALITARIAN, ISOFORM B"/>
    <property type="match status" value="1"/>
</dbReference>
<organism evidence="3 4">
    <name type="scientific">Tetrahymena thermophila (strain SB210)</name>
    <dbReference type="NCBI Taxonomy" id="312017"/>
    <lineage>
        <taxon>Eukaryota</taxon>
        <taxon>Sar</taxon>
        <taxon>Alveolata</taxon>
        <taxon>Ciliophora</taxon>
        <taxon>Intramacronucleata</taxon>
        <taxon>Oligohymenophorea</taxon>
        <taxon>Hymenostomatida</taxon>
        <taxon>Tetrahymenina</taxon>
        <taxon>Tetrahymenidae</taxon>
        <taxon>Tetrahymena</taxon>
    </lineage>
</organism>
<dbReference type="EMBL" id="GG662279">
    <property type="protein sequence ID" value="EAR82184.1"/>
    <property type="molecule type" value="Genomic_DNA"/>
</dbReference>
<dbReference type="AlphaFoldDB" id="Q22A73"/>
<keyword evidence="3" id="KW-0269">Exonuclease</keyword>
<keyword evidence="4" id="KW-1185">Reference proteome</keyword>
<dbReference type="RefSeq" id="XP_001029847.1">
    <property type="nucleotide sequence ID" value="XM_001029847.1"/>
</dbReference>
<dbReference type="SUPFAM" id="SSF53098">
    <property type="entry name" value="Ribonuclease H-like"/>
    <property type="match status" value="1"/>
</dbReference>
<feature type="zinc finger region" description="C3H1-type" evidence="1">
    <location>
        <begin position="370"/>
        <end position="398"/>
    </location>
</feature>
<dbReference type="Gene3D" id="3.30.420.10">
    <property type="entry name" value="Ribonuclease H-like superfamily/Ribonuclease H"/>
    <property type="match status" value="1"/>
</dbReference>
<dbReference type="OMA" id="MYYSARD"/>
<gene>
    <name evidence="3" type="ORF">TTHERM_01276360</name>
</gene>
<proteinExistence type="predicted"/>
<reference evidence="4" key="1">
    <citation type="journal article" date="2006" name="PLoS Biol.">
        <title>Macronuclear genome sequence of the ciliate Tetrahymena thermophila, a model eukaryote.</title>
        <authorList>
            <person name="Eisen J.A."/>
            <person name="Coyne R.S."/>
            <person name="Wu M."/>
            <person name="Wu D."/>
            <person name="Thiagarajan M."/>
            <person name="Wortman J.R."/>
            <person name="Badger J.H."/>
            <person name="Ren Q."/>
            <person name="Amedeo P."/>
            <person name="Jones K.M."/>
            <person name="Tallon L.J."/>
            <person name="Delcher A.L."/>
            <person name="Salzberg S.L."/>
            <person name="Silva J.C."/>
            <person name="Haas B.J."/>
            <person name="Majoros W.H."/>
            <person name="Farzad M."/>
            <person name="Carlton J.M."/>
            <person name="Smith R.K. Jr."/>
            <person name="Garg J."/>
            <person name="Pearlman R.E."/>
            <person name="Karrer K.M."/>
            <person name="Sun L."/>
            <person name="Manning G."/>
            <person name="Elde N.C."/>
            <person name="Turkewitz A.P."/>
            <person name="Asai D.J."/>
            <person name="Wilkes D.E."/>
            <person name="Wang Y."/>
            <person name="Cai H."/>
            <person name="Collins K."/>
            <person name="Stewart B.A."/>
            <person name="Lee S.R."/>
            <person name="Wilamowska K."/>
            <person name="Weinberg Z."/>
            <person name="Ruzzo W.L."/>
            <person name="Wloga D."/>
            <person name="Gaertig J."/>
            <person name="Frankel J."/>
            <person name="Tsao C.-C."/>
            <person name="Gorovsky M.A."/>
            <person name="Keeling P.J."/>
            <person name="Waller R.F."/>
            <person name="Patron N.J."/>
            <person name="Cherry J.M."/>
            <person name="Stover N.A."/>
            <person name="Krieger C.J."/>
            <person name="del Toro C."/>
            <person name="Ryder H.F."/>
            <person name="Williamson S.C."/>
            <person name="Barbeau R.A."/>
            <person name="Hamilton E.P."/>
            <person name="Orias E."/>
        </authorList>
    </citation>
    <scope>NUCLEOTIDE SEQUENCE [LARGE SCALE GENOMIC DNA]</scope>
    <source>
        <strain evidence="4">SB210</strain>
    </source>
</reference>
<keyword evidence="3" id="KW-0378">Hydrolase</keyword>
<dbReference type="GO" id="GO:0003676">
    <property type="term" value="F:nucleic acid binding"/>
    <property type="evidence" value="ECO:0007669"/>
    <property type="project" value="InterPro"/>
</dbReference>
<dbReference type="InterPro" id="IPR002562">
    <property type="entry name" value="3'-5'_exonuclease_dom"/>
</dbReference>
<dbReference type="SMART" id="SM00356">
    <property type="entry name" value="ZnF_C3H1"/>
    <property type="match status" value="2"/>
</dbReference>
<feature type="zinc finger region" description="C3H1-type" evidence="1">
    <location>
        <begin position="69"/>
        <end position="97"/>
    </location>
</feature>
<keyword evidence="3" id="KW-0540">Nuclease</keyword>
<dbReference type="InterPro" id="IPR036397">
    <property type="entry name" value="RNaseH_sf"/>
</dbReference>
<dbReference type="Gene3D" id="4.10.1000.10">
    <property type="entry name" value="Zinc finger, CCCH-type"/>
    <property type="match status" value="1"/>
</dbReference>
<evidence type="ECO:0000259" key="2">
    <source>
        <dbReference type="PROSITE" id="PS50103"/>
    </source>
</evidence>
<dbReference type="InterPro" id="IPR012337">
    <property type="entry name" value="RNaseH-like_sf"/>
</dbReference>
<dbReference type="Pfam" id="PF01612">
    <property type="entry name" value="DNA_pol_A_exo1"/>
    <property type="match status" value="1"/>
</dbReference>
<dbReference type="GO" id="GO:0008270">
    <property type="term" value="F:zinc ion binding"/>
    <property type="evidence" value="ECO:0007669"/>
    <property type="project" value="UniProtKB-KW"/>
</dbReference>
<dbReference type="KEGG" id="tet:TTHERM_01276360"/>
<dbReference type="InParanoid" id="Q22A73"/>
<keyword evidence="1" id="KW-0862">Zinc</keyword>